<evidence type="ECO:0000313" key="3">
    <source>
        <dbReference type="Proteomes" id="UP001074726"/>
    </source>
</evidence>
<accession>A0ABT4C6Q4</accession>
<dbReference type="Proteomes" id="UP001074726">
    <property type="component" value="Unassembled WGS sequence"/>
</dbReference>
<dbReference type="InterPro" id="IPR036388">
    <property type="entry name" value="WH-like_DNA-bd_sf"/>
</dbReference>
<dbReference type="Gene3D" id="1.10.10.10">
    <property type="entry name" value="Winged helix-like DNA-binding domain superfamily/Winged helix DNA-binding domain"/>
    <property type="match status" value="1"/>
</dbReference>
<reference evidence="2" key="1">
    <citation type="submission" date="2022-08" db="EMBL/GenBank/DDBJ databases">
        <title>Genome sequencing of Nocardioides sp. STR2.</title>
        <authorList>
            <person name="So Y."/>
        </authorList>
    </citation>
    <scope>NUCLEOTIDE SEQUENCE</scope>
    <source>
        <strain evidence="2">STR2</strain>
    </source>
</reference>
<evidence type="ECO:0000259" key="1">
    <source>
        <dbReference type="PROSITE" id="PS50921"/>
    </source>
</evidence>
<name>A0ABT4C6Q4_9ACTN</name>
<sequence length="195" mass="20678">MDPLPATAQALELLGASGDEDVGARMAWLSEAAADAVPEAGAVAIWFADEDLTLAYVARHGDGSRHVVHPVMRSSLAVAMATPTRLISVVTVYSRHTDAFAGRVAALERALGAVRGASVADHDLAFDARRRAELAPTRLRSRMVIDTALGLLMGSRGLSLDEAEEWLERMSRSDGRTALEVATQVVAAHRGPGQD</sequence>
<dbReference type="PROSITE" id="PS50921">
    <property type="entry name" value="ANTAR"/>
    <property type="match status" value="1"/>
</dbReference>
<dbReference type="EMBL" id="JAPPUX010000001">
    <property type="protein sequence ID" value="MCY4724643.1"/>
    <property type="molecule type" value="Genomic_DNA"/>
</dbReference>
<dbReference type="InterPro" id="IPR011006">
    <property type="entry name" value="CheY-like_superfamily"/>
</dbReference>
<evidence type="ECO:0000313" key="2">
    <source>
        <dbReference type="EMBL" id="MCY4724643.1"/>
    </source>
</evidence>
<dbReference type="RefSeq" id="WP_268109461.1">
    <property type="nucleotide sequence ID" value="NZ_JAPPUX010000001.1"/>
</dbReference>
<keyword evidence="3" id="KW-1185">Reference proteome</keyword>
<proteinExistence type="predicted"/>
<organism evidence="2 3">
    <name type="scientific">Nocardioides pini</name>
    <dbReference type="NCBI Taxonomy" id="2975053"/>
    <lineage>
        <taxon>Bacteria</taxon>
        <taxon>Bacillati</taxon>
        <taxon>Actinomycetota</taxon>
        <taxon>Actinomycetes</taxon>
        <taxon>Propionibacteriales</taxon>
        <taxon>Nocardioidaceae</taxon>
        <taxon>Nocardioides</taxon>
    </lineage>
</organism>
<comment type="caution">
    <text evidence="2">The sequence shown here is derived from an EMBL/GenBank/DDBJ whole genome shotgun (WGS) entry which is preliminary data.</text>
</comment>
<feature type="domain" description="ANTAR" evidence="1">
    <location>
        <begin position="125"/>
        <end position="186"/>
    </location>
</feature>
<gene>
    <name evidence="2" type="ORF">NYO98_00015</name>
</gene>
<protein>
    <submittedName>
        <fullName evidence="2">ANTAR domain-containing protein</fullName>
    </submittedName>
</protein>
<dbReference type="SMART" id="SM01012">
    <property type="entry name" value="ANTAR"/>
    <property type="match status" value="1"/>
</dbReference>
<dbReference type="SUPFAM" id="SSF52172">
    <property type="entry name" value="CheY-like"/>
    <property type="match status" value="1"/>
</dbReference>
<dbReference type="InterPro" id="IPR005561">
    <property type="entry name" value="ANTAR"/>
</dbReference>
<dbReference type="Pfam" id="PF03861">
    <property type="entry name" value="ANTAR"/>
    <property type="match status" value="1"/>
</dbReference>